<dbReference type="PROSITE" id="PS00080">
    <property type="entry name" value="MULTICOPPER_OXIDASE2"/>
    <property type="match status" value="1"/>
</dbReference>
<accession>A0A0U5CIH1</accession>
<keyword evidence="3 7" id="KW-0732">Signal</keyword>
<evidence type="ECO:0000256" key="2">
    <source>
        <dbReference type="ARBA" id="ARBA00022723"/>
    </source>
</evidence>
<dbReference type="STRING" id="454130.A0A0U5CIH1"/>
<dbReference type="InterPro" id="IPR011707">
    <property type="entry name" value="Cu-oxidase-like_N"/>
</dbReference>
<feature type="domain" description="Plastocyanin-like" evidence="9">
    <location>
        <begin position="531"/>
        <end position="646"/>
    </location>
</feature>
<dbReference type="EMBL" id="CDMC01000020">
    <property type="protein sequence ID" value="CEL10666.1"/>
    <property type="molecule type" value="Genomic_DNA"/>
</dbReference>
<dbReference type="SUPFAM" id="SSF49503">
    <property type="entry name" value="Cupredoxins"/>
    <property type="match status" value="3"/>
</dbReference>
<dbReference type="InterPro" id="IPR045087">
    <property type="entry name" value="Cu-oxidase_fam"/>
</dbReference>
<feature type="domain" description="Plastocyanin-like" evidence="10">
    <location>
        <begin position="31"/>
        <end position="145"/>
    </location>
</feature>
<reference evidence="11" key="1">
    <citation type="submission" date="2014-12" db="EMBL/GenBank/DDBJ databases">
        <authorList>
            <person name="Jaenicke S."/>
        </authorList>
    </citation>
    <scope>NUCLEOTIDE SEQUENCE [LARGE SCALE GENOMIC DNA]</scope>
</reference>
<evidence type="ECO:0000256" key="3">
    <source>
        <dbReference type="ARBA" id="ARBA00022729"/>
    </source>
</evidence>
<dbReference type="InterPro" id="IPR011706">
    <property type="entry name" value="Cu-oxidase_C"/>
</dbReference>
<gene>
    <name evidence="11" type="ORF">ASPCAL13782</name>
    <name evidence="12" type="ORF">ASPCAL15095</name>
</gene>
<evidence type="ECO:0000256" key="5">
    <source>
        <dbReference type="ARBA" id="ARBA00023008"/>
    </source>
</evidence>
<keyword evidence="2" id="KW-0479">Metal-binding</keyword>
<dbReference type="Gene3D" id="2.60.40.420">
    <property type="entry name" value="Cupredoxins - blue copper proteins"/>
    <property type="match status" value="3"/>
</dbReference>
<evidence type="ECO:0000259" key="10">
    <source>
        <dbReference type="Pfam" id="PF07732"/>
    </source>
</evidence>
<dbReference type="CDD" id="cd13850">
    <property type="entry name" value="CuRO_1_Abr2_like"/>
    <property type="match status" value="1"/>
</dbReference>
<evidence type="ECO:0000256" key="1">
    <source>
        <dbReference type="ARBA" id="ARBA00010609"/>
    </source>
</evidence>
<proteinExistence type="inferred from homology"/>
<evidence type="ECO:0000259" key="9">
    <source>
        <dbReference type="Pfam" id="PF07731"/>
    </source>
</evidence>
<dbReference type="GO" id="GO:0016491">
    <property type="term" value="F:oxidoreductase activity"/>
    <property type="evidence" value="ECO:0007669"/>
    <property type="project" value="UniProtKB-KW"/>
</dbReference>
<sequence length="696" mass="76484">MPRFSFPLGAVCTLLLVQVALGALRTFNFTVHTAQRRPDGYSREVYLINGKQPGPLIEVDEGDDVEVFVRNELPVSTTIHWHGILQRGTPDMDGVPGVTQYQIPPGGNFTYRFSLKDEYGFYWYHSHFRAYYNDAIRGALMIRPAPSRRRPFEDLATSRAEREQLLQAETDAVPILLNDWTHELSDTIFSRYLETGAFPNCVDSILANGLGRVECLPKYMLDAGPGLGITDEANATHHNPSATMTTTEMEMPSMARRMEHPTDDNSHDQMMSMPLVSTANPSESTMSTTGGMAMPSSGTMGESHAMDESMGLSPRGCMPPMMFKPGFNITSLPAETCVNTTSQQLVVNANASQGWLALNLVNSGAVSNLKVSLDSHSMYVYAADGLYVNLQEVKVLEIALGQRYSVMIRLDQPPDNYYLRFATFPNGDMQQVLEGQAIVSYNTARNDTQDVSVDPMSVWMLTNGSATRGANELVESHLAPFEGNRPPVTAADTTRIFNINQTDIVTWVVDRYPYAEPSIPIIYGNMSDGWNSNTTLHFPANSTVDIVMNIANDSLDTMGHPMHLHGHKFWVLGSGSGSFPYQSVAEAPSSLINLDDPPYRDTANLPSAGWLAIRYITDNPGAWILHCHIQWHIVSGMALVLVEGEDQLGALIRQGNGSIPDSTTPITSSTAPSYTFNSSGPWIAFGIMLNALVAFS</sequence>
<dbReference type="Pfam" id="PF07732">
    <property type="entry name" value="Cu-oxidase_3"/>
    <property type="match status" value="1"/>
</dbReference>
<keyword evidence="4" id="KW-0560">Oxidoreductase</keyword>
<evidence type="ECO:0000256" key="6">
    <source>
        <dbReference type="ARBA" id="ARBA00023180"/>
    </source>
</evidence>
<keyword evidence="5" id="KW-0186">Copper</keyword>
<keyword evidence="13" id="KW-1185">Reference proteome</keyword>
<evidence type="ECO:0000313" key="11">
    <source>
        <dbReference type="EMBL" id="CEL10666.1"/>
    </source>
</evidence>
<dbReference type="GO" id="GO:0005507">
    <property type="term" value="F:copper ion binding"/>
    <property type="evidence" value="ECO:0007669"/>
    <property type="project" value="InterPro"/>
</dbReference>
<reference evidence="13" key="2">
    <citation type="journal article" date="2016" name="Genome Announc.">
        <title>Draft genome sequences of fungus Aspergillus calidoustus.</title>
        <authorList>
            <person name="Horn F."/>
            <person name="Linde J."/>
            <person name="Mattern D.J."/>
            <person name="Walther G."/>
            <person name="Guthke R."/>
            <person name="Scherlach K."/>
            <person name="Martin K."/>
            <person name="Brakhage A.A."/>
            <person name="Petzke L."/>
            <person name="Valiante V."/>
        </authorList>
    </citation>
    <scope>NUCLEOTIDE SEQUENCE [LARGE SCALE GENOMIC DNA]</scope>
    <source>
        <strain evidence="13">SF006504</strain>
    </source>
</reference>
<dbReference type="InterPro" id="IPR002355">
    <property type="entry name" value="Cu_oxidase_Cu_BS"/>
</dbReference>
<dbReference type="AlphaFoldDB" id="A0A0U5CIH1"/>
<dbReference type="PANTHER" id="PTHR11709">
    <property type="entry name" value="MULTI-COPPER OXIDASE"/>
    <property type="match status" value="1"/>
</dbReference>
<dbReference type="OMA" id="RNPPYRD"/>
<keyword evidence="6" id="KW-0325">Glycoprotein</keyword>
<feature type="domain" description="Plastocyanin-like" evidence="8">
    <location>
        <begin position="357"/>
        <end position="442"/>
    </location>
</feature>
<protein>
    <recommendedName>
        <fullName evidence="14">Multicopper oxidase</fullName>
    </recommendedName>
</protein>
<evidence type="ECO:0000313" key="13">
    <source>
        <dbReference type="Proteomes" id="UP000054771"/>
    </source>
</evidence>
<feature type="chain" id="PRO_5013472506" description="Multicopper oxidase" evidence="7">
    <location>
        <begin position="23"/>
        <end position="696"/>
    </location>
</feature>
<evidence type="ECO:0000259" key="8">
    <source>
        <dbReference type="Pfam" id="PF00394"/>
    </source>
</evidence>
<feature type="signal peptide" evidence="7">
    <location>
        <begin position="1"/>
        <end position="22"/>
    </location>
</feature>
<evidence type="ECO:0000256" key="7">
    <source>
        <dbReference type="SAM" id="SignalP"/>
    </source>
</evidence>
<dbReference type="InterPro" id="IPR008972">
    <property type="entry name" value="Cupredoxin"/>
</dbReference>
<evidence type="ECO:0000313" key="12">
    <source>
        <dbReference type="EMBL" id="CEL12001.1"/>
    </source>
</evidence>
<dbReference type="Pfam" id="PF07731">
    <property type="entry name" value="Cu-oxidase_2"/>
    <property type="match status" value="1"/>
</dbReference>
<evidence type="ECO:0008006" key="14">
    <source>
        <dbReference type="Google" id="ProtNLM"/>
    </source>
</evidence>
<dbReference type="PROSITE" id="PS00079">
    <property type="entry name" value="MULTICOPPER_OXIDASE1"/>
    <property type="match status" value="1"/>
</dbReference>
<comment type="similarity">
    <text evidence="1">Belongs to the multicopper oxidase family.</text>
</comment>
<organism evidence="11 13">
    <name type="scientific">Aspergillus calidoustus</name>
    <dbReference type="NCBI Taxonomy" id="454130"/>
    <lineage>
        <taxon>Eukaryota</taxon>
        <taxon>Fungi</taxon>
        <taxon>Dikarya</taxon>
        <taxon>Ascomycota</taxon>
        <taxon>Pezizomycotina</taxon>
        <taxon>Eurotiomycetes</taxon>
        <taxon>Eurotiomycetidae</taxon>
        <taxon>Eurotiales</taxon>
        <taxon>Aspergillaceae</taxon>
        <taxon>Aspergillus</taxon>
        <taxon>Aspergillus subgen. Nidulantes</taxon>
    </lineage>
</organism>
<dbReference type="EMBL" id="CDMC01000040">
    <property type="protein sequence ID" value="CEL12001.1"/>
    <property type="molecule type" value="Genomic_DNA"/>
</dbReference>
<dbReference type="Proteomes" id="UP000054771">
    <property type="component" value="Unassembled WGS sequence"/>
</dbReference>
<evidence type="ECO:0000256" key="4">
    <source>
        <dbReference type="ARBA" id="ARBA00023002"/>
    </source>
</evidence>
<name>A0A0U5CIH1_ASPCI</name>
<dbReference type="PANTHER" id="PTHR11709:SF488">
    <property type="entry name" value="LACCASE-RELATED"/>
    <property type="match status" value="1"/>
</dbReference>
<dbReference type="InterPro" id="IPR001117">
    <property type="entry name" value="Cu-oxidase_2nd"/>
</dbReference>
<dbReference type="OrthoDB" id="2121828at2759"/>
<dbReference type="Pfam" id="PF00394">
    <property type="entry name" value="Cu-oxidase"/>
    <property type="match status" value="1"/>
</dbReference>
<dbReference type="InterPro" id="IPR033138">
    <property type="entry name" value="Cu_oxidase_CS"/>
</dbReference>